<sequence>MLSTLLPIIAAFLQASSFTLDKVILSVKRVDFKTYIGVSFPLIFLINLAIFFIFRPPFSLELLSGRLLFFLLASVFLSICTNILYYRALDRDKLTEMEVIGLLSTIPVVIFSGVIFADERNFYILIPALVAFTAIVWSHWKGGKILIKKDTRPFLIWMLLLAPLGAALSKILLQSWNPISLELVRSAVLIAALTPLFHKNLEKVSPKAMLLLLLTNILTAVAWIFFYFSFKISGVVYTLLLFSLQPLLVYFAAVFILKEKFERKKFIAFMVVLASIAIAQFFNA</sequence>
<dbReference type="EMBL" id="MFIE01000004">
    <property type="protein sequence ID" value="OGF83301.1"/>
    <property type="molecule type" value="Genomic_DNA"/>
</dbReference>
<evidence type="ECO:0000313" key="3">
    <source>
        <dbReference type="EMBL" id="OGF83301.1"/>
    </source>
</evidence>
<evidence type="ECO:0000256" key="1">
    <source>
        <dbReference type="SAM" id="Phobius"/>
    </source>
</evidence>
<feature type="transmembrane region" description="Helical" evidence="1">
    <location>
        <begin position="32"/>
        <end position="54"/>
    </location>
</feature>
<dbReference type="GO" id="GO:0016020">
    <property type="term" value="C:membrane"/>
    <property type="evidence" value="ECO:0007669"/>
    <property type="project" value="InterPro"/>
</dbReference>
<proteinExistence type="predicted"/>
<evidence type="ECO:0000313" key="4">
    <source>
        <dbReference type="Proteomes" id="UP000178684"/>
    </source>
</evidence>
<dbReference type="InterPro" id="IPR000620">
    <property type="entry name" value="EamA_dom"/>
</dbReference>
<name>A0A1F5X6X1_9BACT</name>
<keyword evidence="1" id="KW-0812">Transmembrane</keyword>
<feature type="domain" description="EamA" evidence="2">
    <location>
        <begin position="164"/>
        <end position="278"/>
    </location>
</feature>
<dbReference type="Proteomes" id="UP000178684">
    <property type="component" value="Unassembled WGS sequence"/>
</dbReference>
<keyword evidence="1" id="KW-0472">Membrane</keyword>
<feature type="transmembrane region" description="Helical" evidence="1">
    <location>
        <begin position="122"/>
        <end position="142"/>
    </location>
</feature>
<protein>
    <recommendedName>
        <fullName evidence="2">EamA domain-containing protein</fullName>
    </recommendedName>
</protein>
<comment type="caution">
    <text evidence="3">The sequence shown here is derived from an EMBL/GenBank/DDBJ whole genome shotgun (WGS) entry which is preliminary data.</text>
</comment>
<dbReference type="SUPFAM" id="SSF103481">
    <property type="entry name" value="Multidrug resistance efflux transporter EmrE"/>
    <property type="match status" value="2"/>
</dbReference>
<feature type="transmembrane region" description="Helical" evidence="1">
    <location>
        <begin position="154"/>
        <end position="173"/>
    </location>
</feature>
<feature type="transmembrane region" description="Helical" evidence="1">
    <location>
        <begin position="209"/>
        <end position="230"/>
    </location>
</feature>
<organism evidence="3 4">
    <name type="scientific">Candidatus Giovannonibacteria bacterium RIFCSPLOWO2_01_FULL_46_13</name>
    <dbReference type="NCBI Taxonomy" id="1798352"/>
    <lineage>
        <taxon>Bacteria</taxon>
        <taxon>Candidatus Giovannoniibacteriota</taxon>
    </lineage>
</organism>
<accession>A0A1F5X6X1</accession>
<dbReference type="Pfam" id="PF00892">
    <property type="entry name" value="EamA"/>
    <property type="match status" value="1"/>
</dbReference>
<feature type="transmembrane region" description="Helical" evidence="1">
    <location>
        <begin position="266"/>
        <end position="282"/>
    </location>
</feature>
<keyword evidence="1" id="KW-1133">Transmembrane helix</keyword>
<gene>
    <name evidence="3" type="ORF">A3B18_03270</name>
</gene>
<feature type="transmembrane region" description="Helical" evidence="1">
    <location>
        <begin position="97"/>
        <end position="116"/>
    </location>
</feature>
<feature type="transmembrane region" description="Helical" evidence="1">
    <location>
        <begin position="66"/>
        <end position="85"/>
    </location>
</feature>
<dbReference type="AlphaFoldDB" id="A0A1F5X6X1"/>
<evidence type="ECO:0000259" key="2">
    <source>
        <dbReference type="Pfam" id="PF00892"/>
    </source>
</evidence>
<feature type="transmembrane region" description="Helical" evidence="1">
    <location>
        <begin position="236"/>
        <end position="257"/>
    </location>
</feature>
<reference evidence="3 4" key="1">
    <citation type="journal article" date="2016" name="Nat. Commun.">
        <title>Thousands of microbial genomes shed light on interconnected biogeochemical processes in an aquifer system.</title>
        <authorList>
            <person name="Anantharaman K."/>
            <person name="Brown C.T."/>
            <person name="Hug L.A."/>
            <person name="Sharon I."/>
            <person name="Castelle C.J."/>
            <person name="Probst A.J."/>
            <person name="Thomas B.C."/>
            <person name="Singh A."/>
            <person name="Wilkins M.J."/>
            <person name="Karaoz U."/>
            <person name="Brodie E.L."/>
            <person name="Williams K.H."/>
            <person name="Hubbard S.S."/>
            <person name="Banfield J.F."/>
        </authorList>
    </citation>
    <scope>NUCLEOTIDE SEQUENCE [LARGE SCALE GENOMIC DNA]</scope>
</reference>
<dbReference type="InterPro" id="IPR037185">
    <property type="entry name" value="EmrE-like"/>
</dbReference>
<feature type="transmembrane region" description="Helical" evidence="1">
    <location>
        <begin position="6"/>
        <end position="25"/>
    </location>
</feature>